<protein>
    <submittedName>
        <fullName evidence="5">Lytic transglycosylase</fullName>
    </submittedName>
</protein>
<dbReference type="SUPFAM" id="SSF48435">
    <property type="entry name" value="Bacterial muramidases"/>
    <property type="match status" value="1"/>
</dbReference>
<evidence type="ECO:0000256" key="3">
    <source>
        <dbReference type="ARBA" id="ARBA00022729"/>
    </source>
</evidence>
<evidence type="ECO:0000313" key="5">
    <source>
        <dbReference type="EMBL" id="GGB89933.1"/>
    </source>
</evidence>
<comment type="similarity">
    <text evidence="1">Belongs to the transglycosylase Slt family.</text>
</comment>
<evidence type="ECO:0000259" key="4">
    <source>
        <dbReference type="Pfam" id="PF01464"/>
    </source>
</evidence>
<dbReference type="PANTHER" id="PTHR37423">
    <property type="entry name" value="SOLUBLE LYTIC MUREIN TRANSGLYCOSYLASE-RELATED"/>
    <property type="match status" value="1"/>
</dbReference>
<dbReference type="SUPFAM" id="SSF53955">
    <property type="entry name" value="Lysozyme-like"/>
    <property type="match status" value="1"/>
</dbReference>
<sequence>MQAMFRRIAILTVVLLAMPFSVLAQGNGRPLERAMDLMRGGNWAAAQIEARGDGQAALDVILWHYLRAGLGSPREVQDFLSRNPDWPGLPFLKEKSEGAMTAASAEAIRAFFADHVPETGAGALSLARALLTADDRAAADAVILRAWTTLTLTSQEQDTFAAQHSDLLRPHHAARLDAMLWRGSTSNARAMLPLVSEDWRALAEARIALREDAPGVDTLIEAVPAALSSDAGLAYERFAWRVRKGRTDDAVSLLQERSASTEALGRPDIWARQRNDLVRRLMWDGQYRTAYDLAANHHLTEGSSFADLEWLAGYLSLRFLDAPERAVTHFRALRGGVESPISLGRAGYWLGRALEASDDAAGAADAYAFGAQYQTSFYGLLAAEAGGLPPDPLLAGTEMFPDWRDAAFTQSSVFTAAILLLDAEENVLAERFLTHLAESLDRGQIGQMGQMLGDLGLPHVQVMLGKRAAQFGHELHGPYYALHPLAEVDHPVPTELVLAIARRESEFDPRVVSPVGARGLMQVMPRTAEEVSDWLGVDYSESRLLSDPVYNAVLGAAYLERLARQFDGNAVMMAAGYNAGPSRPVRWMEERGDPRRGEMDIIDWIEHIPFTETRNYVMRVTESLPIYRARLGRDPHPVPFLEELKGSTLLPLTPQGE</sequence>
<keyword evidence="6" id="KW-1185">Reference proteome</keyword>
<dbReference type="Gene3D" id="1.25.20.10">
    <property type="entry name" value="Bacterial muramidases"/>
    <property type="match status" value="1"/>
</dbReference>
<comment type="caution">
    <text evidence="5">The sequence shown here is derived from an EMBL/GenBank/DDBJ whole genome shotgun (WGS) entry which is preliminary data.</text>
</comment>
<dbReference type="InterPro" id="IPR008939">
    <property type="entry name" value="Lytic_TGlycosylase_superhlx_U"/>
</dbReference>
<feature type="domain" description="Transglycosylase SLT" evidence="4">
    <location>
        <begin position="491"/>
        <end position="593"/>
    </location>
</feature>
<gene>
    <name evidence="5" type="ORF">GCM10011363_03160</name>
</gene>
<evidence type="ECO:0000313" key="6">
    <source>
        <dbReference type="Proteomes" id="UP000645462"/>
    </source>
</evidence>
<keyword evidence="3" id="KW-0732">Signal</keyword>
<proteinExistence type="inferred from homology"/>
<name>A0ABQ1K6H5_9RHOB</name>
<evidence type="ECO:0000256" key="1">
    <source>
        <dbReference type="ARBA" id="ARBA00007734"/>
    </source>
</evidence>
<dbReference type="InterPro" id="IPR000189">
    <property type="entry name" value="Transglyc_AS"/>
</dbReference>
<evidence type="ECO:0000256" key="2">
    <source>
        <dbReference type="ARBA" id="ARBA00009387"/>
    </source>
</evidence>
<dbReference type="InterPro" id="IPR023346">
    <property type="entry name" value="Lysozyme-like_dom_sf"/>
</dbReference>
<dbReference type="Proteomes" id="UP000645462">
    <property type="component" value="Unassembled WGS sequence"/>
</dbReference>
<accession>A0ABQ1K6H5</accession>
<dbReference type="Gene3D" id="1.10.530.10">
    <property type="match status" value="1"/>
</dbReference>
<dbReference type="Pfam" id="PF01464">
    <property type="entry name" value="SLT"/>
    <property type="match status" value="1"/>
</dbReference>
<dbReference type="PROSITE" id="PS00922">
    <property type="entry name" value="TRANSGLYCOSYLASE"/>
    <property type="match status" value="1"/>
</dbReference>
<dbReference type="InterPro" id="IPR008258">
    <property type="entry name" value="Transglycosylase_SLT_dom_1"/>
</dbReference>
<organism evidence="5 6">
    <name type="scientific">Marivita lacus</name>
    <dbReference type="NCBI Taxonomy" id="1323742"/>
    <lineage>
        <taxon>Bacteria</taxon>
        <taxon>Pseudomonadati</taxon>
        <taxon>Pseudomonadota</taxon>
        <taxon>Alphaproteobacteria</taxon>
        <taxon>Rhodobacterales</taxon>
        <taxon>Roseobacteraceae</taxon>
        <taxon>Marivita</taxon>
    </lineage>
</organism>
<dbReference type="PANTHER" id="PTHR37423:SF2">
    <property type="entry name" value="MEMBRANE-BOUND LYTIC MUREIN TRANSGLYCOSYLASE C"/>
    <property type="match status" value="1"/>
</dbReference>
<reference evidence="6" key="1">
    <citation type="journal article" date="2019" name="Int. J. Syst. Evol. Microbiol.">
        <title>The Global Catalogue of Microorganisms (GCM) 10K type strain sequencing project: providing services to taxonomists for standard genome sequencing and annotation.</title>
        <authorList>
            <consortium name="The Broad Institute Genomics Platform"/>
            <consortium name="The Broad Institute Genome Sequencing Center for Infectious Disease"/>
            <person name="Wu L."/>
            <person name="Ma J."/>
        </authorList>
    </citation>
    <scope>NUCLEOTIDE SEQUENCE [LARGE SCALE GENOMIC DNA]</scope>
    <source>
        <strain evidence="6">CGMCC 1.12478</strain>
    </source>
</reference>
<dbReference type="CDD" id="cd13401">
    <property type="entry name" value="Slt70-like"/>
    <property type="match status" value="1"/>
</dbReference>
<comment type="similarity">
    <text evidence="2">Belongs to the virb1 family.</text>
</comment>
<dbReference type="EMBL" id="BMFC01000001">
    <property type="protein sequence ID" value="GGB89933.1"/>
    <property type="molecule type" value="Genomic_DNA"/>
</dbReference>